<dbReference type="GO" id="GO:0005737">
    <property type="term" value="C:cytoplasm"/>
    <property type="evidence" value="ECO:0007669"/>
    <property type="project" value="TreeGrafter"/>
</dbReference>
<accession>A0A329LUG1</accession>
<dbReference type="Proteomes" id="UP000250915">
    <property type="component" value="Unassembled WGS sequence"/>
</dbReference>
<dbReference type="InterPro" id="IPR051783">
    <property type="entry name" value="NAD(P)-dependent_oxidoreduct"/>
</dbReference>
<proteinExistence type="predicted"/>
<evidence type="ECO:0000313" key="3">
    <source>
        <dbReference type="Proteomes" id="UP000250915"/>
    </source>
</evidence>
<feature type="domain" description="NAD-dependent epimerase/dehydratase" evidence="1">
    <location>
        <begin position="106"/>
        <end position="321"/>
    </location>
</feature>
<dbReference type="OrthoDB" id="5491199at2"/>
<dbReference type="EMBL" id="QMEV01000023">
    <property type="protein sequence ID" value="RAV10762.1"/>
    <property type="molecule type" value="Genomic_DNA"/>
</dbReference>
<dbReference type="PANTHER" id="PTHR48079">
    <property type="entry name" value="PROTEIN YEEZ"/>
    <property type="match status" value="1"/>
</dbReference>
<name>A0A329LUG1_9MYCO</name>
<evidence type="ECO:0000313" key="2">
    <source>
        <dbReference type="EMBL" id="RAV10762.1"/>
    </source>
</evidence>
<dbReference type="Gene3D" id="3.40.50.720">
    <property type="entry name" value="NAD(P)-binding Rossmann-like Domain"/>
    <property type="match status" value="1"/>
</dbReference>
<protein>
    <submittedName>
        <fullName evidence="2">Dihydroflavonol 4-reductase</fullName>
    </submittedName>
</protein>
<reference evidence="2 3" key="1">
    <citation type="submission" date="2018-06" db="EMBL/GenBank/DDBJ databases">
        <title>NTM in soil in Japan.</title>
        <authorList>
            <person name="Ohya K."/>
        </authorList>
    </citation>
    <scope>NUCLEOTIDE SEQUENCE [LARGE SCALE GENOMIC DNA]</scope>
    <source>
        <strain evidence="2 3">GF28</strain>
    </source>
</reference>
<dbReference type="Pfam" id="PF01370">
    <property type="entry name" value="Epimerase"/>
    <property type="match status" value="1"/>
</dbReference>
<dbReference type="InterPro" id="IPR036291">
    <property type="entry name" value="NAD(P)-bd_dom_sf"/>
</dbReference>
<dbReference type="SUPFAM" id="SSF51735">
    <property type="entry name" value="NAD(P)-binding Rossmann-fold domains"/>
    <property type="match status" value="1"/>
</dbReference>
<gene>
    <name evidence="2" type="ORF">DQP57_13015</name>
</gene>
<dbReference type="PANTHER" id="PTHR48079:SF6">
    <property type="entry name" value="NAD(P)-BINDING DOMAIN-CONTAINING PROTEIN-RELATED"/>
    <property type="match status" value="1"/>
</dbReference>
<dbReference type="GO" id="GO:0004029">
    <property type="term" value="F:aldehyde dehydrogenase (NAD+) activity"/>
    <property type="evidence" value="ECO:0007669"/>
    <property type="project" value="TreeGrafter"/>
</dbReference>
<organism evidence="2 3">
    <name type="scientific">Mycobacterium colombiense</name>
    <dbReference type="NCBI Taxonomy" id="339268"/>
    <lineage>
        <taxon>Bacteria</taxon>
        <taxon>Bacillati</taxon>
        <taxon>Actinomycetota</taxon>
        <taxon>Actinomycetes</taxon>
        <taxon>Mycobacteriales</taxon>
        <taxon>Mycobacteriaceae</taxon>
        <taxon>Mycobacterium</taxon>
        <taxon>Mycobacterium avium complex (MAC)</taxon>
    </lineage>
</organism>
<sequence length="454" mass="49494">MPAQCVTTARDTTHSLSTPAWPVKWIASRRGNSSTRPSHVLDSPVRVCSCQRATDLTHLDEELRSREWLGAGMLHQAVGDVGGGMAQIAVHRGGGAGRWRMRVFATGATGLVGAHTVLALLDAGHEMRLLVRDEPRARRWFESRGQHIERFVTVDITDQAAVQHAMAGCDAVFHAAASVSLDPRKGRETYDTNVGATRAVLGAAHALGIGKMLYVSSVAALFHPGAARVDESTPLADVSEAYSRSKRDSEEYVRELQQRGLPVQITYPVAVVGPDDPKLSAANRALATFVGQMLPRSTTGFQCVDVRDLAQAHQWLLAHPPSRAFEDARYIIGGHFYAWDQLRERLEALLGRRIFSPRVSPRLIRAIGTTADRAKKLVPFETQISAESMAINTLWPPADSSRFVAKSGLCFRPGEETLGDTIRWMVEAGHIPVKKAGRLGTPHAVSVIERHGAP</sequence>
<dbReference type="AlphaFoldDB" id="A0A329LUG1"/>
<comment type="caution">
    <text evidence="2">The sequence shown here is derived from an EMBL/GenBank/DDBJ whole genome shotgun (WGS) entry which is preliminary data.</text>
</comment>
<dbReference type="InterPro" id="IPR001509">
    <property type="entry name" value="Epimerase_deHydtase"/>
</dbReference>
<evidence type="ECO:0000259" key="1">
    <source>
        <dbReference type="Pfam" id="PF01370"/>
    </source>
</evidence>